<accession>A0A2H0VE18</accession>
<name>A0A2H0VE18_9BACT</name>
<feature type="region of interest" description="Disordered" evidence="1">
    <location>
        <begin position="20"/>
        <end position="89"/>
    </location>
</feature>
<evidence type="ECO:0000256" key="1">
    <source>
        <dbReference type="SAM" id="MobiDB-lite"/>
    </source>
</evidence>
<protein>
    <submittedName>
        <fullName evidence="2">Uncharacterized protein</fullName>
    </submittedName>
</protein>
<organism evidence="2 3">
    <name type="scientific">Candidatus Doudnabacteria bacterium CG10_big_fil_rev_8_21_14_0_10_41_10</name>
    <dbReference type="NCBI Taxonomy" id="1974551"/>
    <lineage>
        <taxon>Bacteria</taxon>
        <taxon>Candidatus Doudnaibacteriota</taxon>
    </lineage>
</organism>
<gene>
    <name evidence="2" type="ORF">COT91_01985</name>
</gene>
<feature type="compositionally biased region" description="Basic and acidic residues" evidence="1">
    <location>
        <begin position="76"/>
        <end position="86"/>
    </location>
</feature>
<comment type="caution">
    <text evidence="2">The sequence shown here is derived from an EMBL/GenBank/DDBJ whole genome shotgun (WGS) entry which is preliminary data.</text>
</comment>
<reference evidence="3" key="1">
    <citation type="submission" date="2017-09" db="EMBL/GenBank/DDBJ databases">
        <title>Depth-based differentiation of microbial function through sediment-hosted aquifers and enrichment of novel symbionts in the deep terrestrial subsurface.</title>
        <authorList>
            <person name="Probst A.J."/>
            <person name="Ladd B."/>
            <person name="Jarett J.K."/>
            <person name="Geller-Mcgrath D.E."/>
            <person name="Sieber C.M.K."/>
            <person name="Emerson J.B."/>
            <person name="Anantharaman K."/>
            <person name="Thomas B.C."/>
            <person name="Malmstrom R."/>
            <person name="Stieglmeier M."/>
            <person name="Klingl A."/>
            <person name="Woyke T."/>
            <person name="Ryan C.M."/>
            <person name="Banfield J.F."/>
        </authorList>
    </citation>
    <scope>NUCLEOTIDE SEQUENCE [LARGE SCALE GENOMIC DNA]</scope>
</reference>
<evidence type="ECO:0000313" key="2">
    <source>
        <dbReference type="EMBL" id="PIR97323.1"/>
    </source>
</evidence>
<proteinExistence type="predicted"/>
<feature type="non-terminal residue" evidence="2">
    <location>
        <position position="112"/>
    </location>
</feature>
<dbReference type="AlphaFoldDB" id="A0A2H0VE18"/>
<dbReference type="Proteomes" id="UP000230557">
    <property type="component" value="Unassembled WGS sequence"/>
</dbReference>
<sequence>MPVENTNQNRKPKLVFDVMPEAMGEPVPQNTEGDLQSGEPMEQIIKPPRPVQKPSMDMSRPKPVVAREQASLPPPAKEEPQIRDSDIPTGSFLNKRYVIGAVIAIVLGIAGY</sequence>
<evidence type="ECO:0000313" key="3">
    <source>
        <dbReference type="Proteomes" id="UP000230557"/>
    </source>
</evidence>
<dbReference type="EMBL" id="PFAJ01000027">
    <property type="protein sequence ID" value="PIR97323.1"/>
    <property type="molecule type" value="Genomic_DNA"/>
</dbReference>